<evidence type="ECO:0000313" key="5">
    <source>
        <dbReference type="EMBL" id="KGM57427.1"/>
    </source>
</evidence>
<dbReference type="PANTHER" id="PTHR46332">
    <property type="entry name" value="ASPARTATE BETA-HYDROXYLASE DOMAIN-CONTAINING PROTEIN 2"/>
    <property type="match status" value="1"/>
</dbReference>
<dbReference type="Pfam" id="PF05118">
    <property type="entry name" value="Asp_Arg_Hydrox"/>
    <property type="match status" value="1"/>
</dbReference>
<dbReference type="Gene3D" id="1.25.40.10">
    <property type="entry name" value="Tetratricopeptide repeat domain"/>
    <property type="match status" value="1"/>
</dbReference>
<evidence type="ECO:0000256" key="1">
    <source>
        <dbReference type="ARBA" id="ARBA00007730"/>
    </source>
</evidence>
<dbReference type="EMBL" id="AVPT01000003">
    <property type="protein sequence ID" value="KGM57427.1"/>
    <property type="molecule type" value="Genomic_DNA"/>
</dbReference>
<reference evidence="5 6" key="1">
    <citation type="journal article" date="2015" name="Stand. Genomic Sci.">
        <title>Genomic information of the arsenic-resistant bacterium Lysobacter arseniciresistens type strain ZS79(T) and comparison of Lysobacter draft genomes.</title>
        <authorList>
            <person name="Liu L."/>
            <person name="Zhang S."/>
            <person name="Luo M."/>
            <person name="Wang G."/>
        </authorList>
    </citation>
    <scope>NUCLEOTIDE SEQUENCE [LARGE SCALE GENOMIC DNA]</scope>
    <source>
        <strain evidence="5 6">ZS79</strain>
    </source>
</reference>
<evidence type="ECO:0000259" key="4">
    <source>
        <dbReference type="Pfam" id="PF05118"/>
    </source>
</evidence>
<dbReference type="InterPro" id="IPR011990">
    <property type="entry name" value="TPR-like_helical_dom_sf"/>
</dbReference>
<dbReference type="InterPro" id="IPR007803">
    <property type="entry name" value="Asp/Arg/Pro-Hydrxlase"/>
</dbReference>
<evidence type="ECO:0000313" key="6">
    <source>
        <dbReference type="Proteomes" id="UP000029989"/>
    </source>
</evidence>
<protein>
    <recommendedName>
        <fullName evidence="4">Aspartyl/asparaginy/proline hydroxylase domain-containing protein</fullName>
    </recommendedName>
</protein>
<organism evidence="5 6">
    <name type="scientific">Lysobacter arseniciresistens ZS79</name>
    <dbReference type="NCBI Taxonomy" id="913325"/>
    <lineage>
        <taxon>Bacteria</taxon>
        <taxon>Pseudomonadati</taxon>
        <taxon>Pseudomonadota</taxon>
        <taxon>Gammaproteobacteria</taxon>
        <taxon>Lysobacterales</taxon>
        <taxon>Lysobacteraceae</taxon>
        <taxon>Novilysobacter</taxon>
    </lineage>
</organism>
<evidence type="ECO:0000256" key="3">
    <source>
        <dbReference type="ARBA" id="ARBA00023002"/>
    </source>
</evidence>
<feature type="domain" description="Aspartyl/asparaginy/proline hydroxylase" evidence="4">
    <location>
        <begin position="242"/>
        <end position="406"/>
    </location>
</feature>
<dbReference type="SUPFAM" id="SSF48452">
    <property type="entry name" value="TPR-like"/>
    <property type="match status" value="1"/>
</dbReference>
<dbReference type="InterPro" id="IPR019734">
    <property type="entry name" value="TPR_rpt"/>
</dbReference>
<dbReference type="Pfam" id="PF13432">
    <property type="entry name" value="TPR_16"/>
    <property type="match status" value="2"/>
</dbReference>
<dbReference type="OrthoDB" id="21665at2"/>
<dbReference type="Gene3D" id="2.60.120.330">
    <property type="entry name" value="B-lactam Antibiotic, Isopenicillin N Synthase, Chain"/>
    <property type="match status" value="1"/>
</dbReference>
<dbReference type="SUPFAM" id="SSF51197">
    <property type="entry name" value="Clavaminate synthase-like"/>
    <property type="match status" value="1"/>
</dbReference>
<dbReference type="PANTHER" id="PTHR46332:SF5">
    <property type="entry name" value="ASPARTATE BETA-HYDROXYLASE DOMAIN CONTAINING 2"/>
    <property type="match status" value="1"/>
</dbReference>
<dbReference type="GO" id="GO:0051213">
    <property type="term" value="F:dioxygenase activity"/>
    <property type="evidence" value="ECO:0007669"/>
    <property type="project" value="UniProtKB-KW"/>
</dbReference>
<dbReference type="SMART" id="SM00028">
    <property type="entry name" value="TPR"/>
    <property type="match status" value="4"/>
</dbReference>
<dbReference type="eggNOG" id="COG0457">
    <property type="taxonomic scope" value="Bacteria"/>
</dbReference>
<dbReference type="InterPro" id="IPR051821">
    <property type="entry name" value="Asp/Asn_beta-hydroxylase"/>
</dbReference>
<proteinExistence type="inferred from homology"/>
<dbReference type="GO" id="GO:0016020">
    <property type="term" value="C:membrane"/>
    <property type="evidence" value="ECO:0007669"/>
    <property type="project" value="TreeGrafter"/>
</dbReference>
<sequence>MTSTTTPEQLREVAHDAVRGGDHPRAATAFHALLDVAPGDTEALNFLAMAALARGDTRSARQLLQCALDAAPQDSATRKNMGLTLLHQRAPEEAEQVLRAALTDEPTLYPAQLYLGTALEQQSRTREAVAAYLRALTGAQSSGIWLDDSNTPPALRPAVRHAISFVRDRFPAVLDALIEPLSARHGAAAVARVRQCIAGYLGDRSIAPSRADQRPTFLYFPGLPETPIFSRELLPWHEQLEAHTPRLQAELQQVLAEDAPLVPFLGVPPPGEKSTYLGGSSERPQWDGLFFYRHGRRDPEACRRAPNTVAALDSTPIVRIPGHGPEALFSVLGPGSHILPHTGVTNTRVVTHLPLLVPEGCTIRIADQRHDWREGRCVTFDDTFEHEAWNNSDRTRVVLLFDVWNPHLTEVEREAVTELVVAIGELKGDQL</sequence>
<dbReference type="RefSeq" id="WP_036207611.1">
    <property type="nucleotide sequence ID" value="NZ_AVPT01000003.1"/>
</dbReference>
<dbReference type="Proteomes" id="UP000029989">
    <property type="component" value="Unassembled WGS sequence"/>
</dbReference>
<keyword evidence="2" id="KW-0223">Dioxygenase</keyword>
<comment type="similarity">
    <text evidence="1">Belongs to the aspartyl/asparaginyl beta-hydroxylase family.</text>
</comment>
<keyword evidence="6" id="KW-1185">Reference proteome</keyword>
<gene>
    <name evidence="5" type="ORF">N799_08300</name>
</gene>
<comment type="caution">
    <text evidence="5">The sequence shown here is derived from an EMBL/GenBank/DDBJ whole genome shotgun (WGS) entry which is preliminary data.</text>
</comment>
<dbReference type="STRING" id="913325.N799_08300"/>
<accession>A0A0A0F7U6</accession>
<dbReference type="AlphaFoldDB" id="A0A0A0F7U6"/>
<keyword evidence="3" id="KW-0560">Oxidoreductase</keyword>
<dbReference type="InterPro" id="IPR027443">
    <property type="entry name" value="IPNS-like_sf"/>
</dbReference>
<name>A0A0A0F7U6_9GAMM</name>
<evidence type="ECO:0000256" key="2">
    <source>
        <dbReference type="ARBA" id="ARBA00022964"/>
    </source>
</evidence>
<dbReference type="eggNOG" id="COG3555">
    <property type="taxonomic scope" value="Bacteria"/>
</dbReference>